<dbReference type="RefSeq" id="WP_264730022.1">
    <property type="nucleotide sequence ID" value="NZ_JAPDNR010000001.1"/>
</dbReference>
<comment type="caution">
    <text evidence="1">The sequence shown here is derived from an EMBL/GenBank/DDBJ whole genome shotgun (WGS) entry which is preliminary data.</text>
</comment>
<dbReference type="Gene3D" id="1.10.30.50">
    <property type="match status" value="1"/>
</dbReference>
<protein>
    <recommendedName>
        <fullName evidence="3">TIGR02646 family protein</fullName>
    </recommendedName>
</protein>
<dbReference type="CDD" id="cd00085">
    <property type="entry name" value="HNHc"/>
    <property type="match status" value="1"/>
</dbReference>
<name>A0ABT3IKX4_9BACT</name>
<dbReference type="EMBL" id="JAPDNS010000001">
    <property type="protein sequence ID" value="MCW3484419.1"/>
    <property type="molecule type" value="Genomic_DNA"/>
</dbReference>
<evidence type="ECO:0000313" key="1">
    <source>
        <dbReference type="EMBL" id="MCW3484419.1"/>
    </source>
</evidence>
<evidence type="ECO:0000313" key="2">
    <source>
        <dbReference type="Proteomes" id="UP001207742"/>
    </source>
</evidence>
<accession>A0ABT3IKX4</accession>
<proteinExistence type="predicted"/>
<gene>
    <name evidence="1" type="ORF">OL497_10980</name>
</gene>
<dbReference type="Proteomes" id="UP001207742">
    <property type="component" value="Unassembled WGS sequence"/>
</dbReference>
<dbReference type="InterPro" id="IPR003615">
    <property type="entry name" value="HNH_nuc"/>
</dbReference>
<evidence type="ECO:0008006" key="3">
    <source>
        <dbReference type="Google" id="ProtNLM"/>
    </source>
</evidence>
<reference evidence="1 2" key="1">
    <citation type="submission" date="2022-10" db="EMBL/GenBank/DDBJ databases">
        <title>Chitinophaga nivalis PC15 sp. nov., isolated from Pyeongchang county, South Korea.</title>
        <authorList>
            <person name="Trinh H.N."/>
        </authorList>
    </citation>
    <scope>NUCLEOTIDE SEQUENCE [LARGE SCALE GENOMIC DNA]</scope>
    <source>
        <strain evidence="1 2">PC14</strain>
    </source>
</reference>
<sequence>MIKINRPPAPAFLTAPGNKWQAETNEAIQHYSITPVKGDFEFKLYKDPLLKEELKKTFTKCAYCESRYSAVFDGDVEHFRPKGRVLEKIPPTPGYYWLANEWTNLVLSCQHCNQKRKHLLPGTTVQTTQGKHDQFPLLNEGHRIAHHMHTLHGEEPSRLLIDPCTDQDTEAQFEYDINHGTIIARSPKATTSIAVYALQRPELVKDRKEHIALVLHQMTVTKRELERYNRDQHEAQRQIFQDELNILIAYGDDKRPFAGLARFFIRRFLTDNNLTP</sequence>
<keyword evidence="2" id="KW-1185">Reference proteome</keyword>
<organism evidence="1 2">
    <name type="scientific">Chitinophaga nivalis</name>
    <dbReference type="NCBI Taxonomy" id="2991709"/>
    <lineage>
        <taxon>Bacteria</taxon>
        <taxon>Pseudomonadati</taxon>
        <taxon>Bacteroidota</taxon>
        <taxon>Chitinophagia</taxon>
        <taxon>Chitinophagales</taxon>
        <taxon>Chitinophagaceae</taxon>
        <taxon>Chitinophaga</taxon>
    </lineage>
</organism>